<comment type="caution">
    <text evidence="4">The sequence shown here is derived from an EMBL/GenBank/DDBJ whole genome shotgun (WGS) entry which is preliminary data.</text>
</comment>
<feature type="compositionally biased region" description="Basic and acidic residues" evidence="2">
    <location>
        <begin position="1"/>
        <end position="10"/>
    </location>
</feature>
<organism evidence="4 5">
    <name type="scientific">Agarivorans gilvus</name>
    <dbReference type="NCBI Taxonomy" id="680279"/>
    <lineage>
        <taxon>Bacteria</taxon>
        <taxon>Pseudomonadati</taxon>
        <taxon>Pseudomonadota</taxon>
        <taxon>Gammaproteobacteria</taxon>
        <taxon>Alteromonadales</taxon>
        <taxon>Alteromonadaceae</taxon>
        <taxon>Agarivorans</taxon>
    </lineage>
</organism>
<keyword evidence="3" id="KW-0812">Transmembrane</keyword>
<evidence type="ECO:0000256" key="1">
    <source>
        <dbReference type="SAM" id="Coils"/>
    </source>
</evidence>
<keyword evidence="5" id="KW-1185">Reference proteome</keyword>
<sequence>MTQNKSEDSQNKATLPNDSRPETEKAKTKPSAKRPNKQGEPSASQAKTASRIAVVAIVLSLATTAGLYWHGHQYREHTNTQLQLLNTSLDAKEQNLMALQNNSQANIEQLQQNLAELHQVNDALNAKLDATEQHRQAIEQQLALLNIKDANHWRLNEANYLLQLAAHKLWLENDVATAIALLLEADSSISHAQDPHLLPLRRAINSDVTMLKALPLTDREGIAFRLEGILQQTEQLKLAAIDLPEASELQNNDLSGDSADWQSNLLKSWRKFSENFITVRRRDGQVEALVEPQHAWYLKENLKLQIQQAELALFRSQGELFKAKLQRAETWISSYFMQNAQAQALVEDLQELQQLGIVDRVPDQLSSLNAAEKAIKQRQQRLLPSLEGDSNG</sequence>
<dbReference type="Pfam" id="PF04375">
    <property type="entry name" value="HemX"/>
    <property type="match status" value="1"/>
</dbReference>
<dbReference type="EMBL" id="BMDY01000008">
    <property type="protein sequence ID" value="GGB04239.1"/>
    <property type="molecule type" value="Genomic_DNA"/>
</dbReference>
<evidence type="ECO:0000313" key="5">
    <source>
        <dbReference type="Proteomes" id="UP000651977"/>
    </source>
</evidence>
<feature type="region of interest" description="Disordered" evidence="2">
    <location>
        <begin position="1"/>
        <end position="47"/>
    </location>
</feature>
<keyword evidence="3" id="KW-1133">Transmembrane helix</keyword>
<dbReference type="PANTHER" id="PTHR38043:SF1">
    <property type="entry name" value="PROTEIN HEMX"/>
    <property type="match status" value="1"/>
</dbReference>
<evidence type="ECO:0000256" key="3">
    <source>
        <dbReference type="SAM" id="Phobius"/>
    </source>
</evidence>
<keyword evidence="3" id="KW-0472">Membrane</keyword>
<gene>
    <name evidence="4" type="ORF">GCM10007414_16940</name>
</gene>
<proteinExistence type="predicted"/>
<dbReference type="InterPro" id="IPR007470">
    <property type="entry name" value="HemX"/>
</dbReference>
<dbReference type="RefSeq" id="WP_055733648.1">
    <property type="nucleotide sequence ID" value="NZ_BMDY01000008.1"/>
</dbReference>
<name>A0ABQ1I1U6_9ALTE</name>
<keyword evidence="1" id="KW-0175">Coiled coil</keyword>
<evidence type="ECO:0000313" key="4">
    <source>
        <dbReference type="EMBL" id="GGB04239.1"/>
    </source>
</evidence>
<accession>A0ABQ1I1U6</accession>
<evidence type="ECO:0000256" key="2">
    <source>
        <dbReference type="SAM" id="MobiDB-lite"/>
    </source>
</evidence>
<feature type="coiled-coil region" evidence="1">
    <location>
        <begin position="82"/>
        <end position="148"/>
    </location>
</feature>
<feature type="transmembrane region" description="Helical" evidence="3">
    <location>
        <begin position="52"/>
        <end position="71"/>
    </location>
</feature>
<protein>
    <submittedName>
        <fullName evidence="4">Heme biosynthesis operon protein HemX</fullName>
    </submittedName>
</protein>
<dbReference type="Proteomes" id="UP000651977">
    <property type="component" value="Unassembled WGS sequence"/>
</dbReference>
<reference evidence="5" key="1">
    <citation type="journal article" date="2019" name="Int. J. Syst. Evol. Microbiol.">
        <title>The Global Catalogue of Microorganisms (GCM) 10K type strain sequencing project: providing services to taxonomists for standard genome sequencing and annotation.</title>
        <authorList>
            <consortium name="The Broad Institute Genomics Platform"/>
            <consortium name="The Broad Institute Genome Sequencing Center for Infectious Disease"/>
            <person name="Wu L."/>
            <person name="Ma J."/>
        </authorList>
    </citation>
    <scope>NUCLEOTIDE SEQUENCE [LARGE SCALE GENOMIC DNA]</scope>
    <source>
        <strain evidence="5">CGMCC 1.10131</strain>
    </source>
</reference>
<dbReference type="PANTHER" id="PTHR38043">
    <property type="entry name" value="PROTEIN HEMX"/>
    <property type="match status" value="1"/>
</dbReference>